<accession>A0A0F8ZDU6</accession>
<sequence length="75" mass="8394">MKQIYIEWRDAVGKSRHTGPDGDQPSSCVLQGTVWLVDEDETDIIVAAYISNDGGFMDMVAIPKKAIEKREEIKP</sequence>
<dbReference type="EMBL" id="LAZR01064093">
    <property type="protein sequence ID" value="KKK58211.1"/>
    <property type="molecule type" value="Genomic_DNA"/>
</dbReference>
<name>A0A0F8ZDU6_9ZZZZ</name>
<comment type="caution">
    <text evidence="1">The sequence shown here is derived from an EMBL/GenBank/DDBJ whole genome shotgun (WGS) entry which is preliminary data.</text>
</comment>
<dbReference type="AlphaFoldDB" id="A0A0F8ZDU6"/>
<evidence type="ECO:0000313" key="1">
    <source>
        <dbReference type="EMBL" id="KKK58211.1"/>
    </source>
</evidence>
<gene>
    <name evidence="1" type="ORF">LCGC14_3046720</name>
</gene>
<protein>
    <submittedName>
        <fullName evidence="1">Uncharacterized protein</fullName>
    </submittedName>
</protein>
<reference evidence="1" key="1">
    <citation type="journal article" date="2015" name="Nature">
        <title>Complex archaea that bridge the gap between prokaryotes and eukaryotes.</title>
        <authorList>
            <person name="Spang A."/>
            <person name="Saw J.H."/>
            <person name="Jorgensen S.L."/>
            <person name="Zaremba-Niedzwiedzka K."/>
            <person name="Martijn J."/>
            <person name="Lind A.E."/>
            <person name="van Eijk R."/>
            <person name="Schleper C."/>
            <person name="Guy L."/>
            <person name="Ettema T.J."/>
        </authorList>
    </citation>
    <scope>NUCLEOTIDE SEQUENCE</scope>
</reference>
<organism evidence="1">
    <name type="scientific">marine sediment metagenome</name>
    <dbReference type="NCBI Taxonomy" id="412755"/>
    <lineage>
        <taxon>unclassified sequences</taxon>
        <taxon>metagenomes</taxon>
        <taxon>ecological metagenomes</taxon>
    </lineage>
</organism>
<proteinExistence type="predicted"/>